<reference evidence="2" key="1">
    <citation type="journal article" date="2017" name="BMC Genomics">
        <title>Gapless genome assembly of Colletotrichum higginsianum reveals chromosome structure and association of transposable elements with secondary metabolite gene clusters.</title>
        <authorList>
            <person name="Dallery J.-F."/>
            <person name="Lapalu N."/>
            <person name="Zampounis A."/>
            <person name="Pigne S."/>
            <person name="Luyten I."/>
            <person name="Amselem J."/>
            <person name="Wittenberg A.H.J."/>
            <person name="Zhou S."/>
            <person name="de Queiroz M.V."/>
            <person name="Robin G.P."/>
            <person name="Auger A."/>
            <person name="Hainaut M."/>
            <person name="Henrissat B."/>
            <person name="Kim K.-T."/>
            <person name="Lee Y.-H."/>
            <person name="Lespinet O."/>
            <person name="Schwartz D.C."/>
            <person name="Thon M.R."/>
            <person name="O'Connell R.J."/>
        </authorList>
    </citation>
    <scope>NUCLEOTIDE SEQUENCE [LARGE SCALE GENOMIC DNA]</scope>
    <source>
        <strain evidence="2">IMI 349063</strain>
    </source>
</reference>
<dbReference type="GeneID" id="28865166"/>
<dbReference type="EMBL" id="LTAN01000004">
    <property type="protein sequence ID" value="OBR10392.1"/>
    <property type="molecule type" value="Genomic_DNA"/>
</dbReference>
<evidence type="ECO:0000313" key="2">
    <source>
        <dbReference type="Proteomes" id="UP000092177"/>
    </source>
</evidence>
<dbReference type="KEGG" id="chig:CH63R_06084"/>
<accession>A0A1B7YED0</accession>
<dbReference type="RefSeq" id="XP_018158909.1">
    <property type="nucleotide sequence ID" value="XM_018301059.1"/>
</dbReference>
<dbReference type="AlphaFoldDB" id="A0A1B7YED0"/>
<name>A0A1B7YED0_COLHI</name>
<evidence type="ECO:0000313" key="1">
    <source>
        <dbReference type="EMBL" id="OBR10392.1"/>
    </source>
</evidence>
<keyword evidence="2" id="KW-1185">Reference proteome</keyword>
<organism evidence="1 2">
    <name type="scientific">Colletotrichum higginsianum (strain IMI 349063)</name>
    <name type="common">Crucifer anthracnose fungus</name>
    <dbReference type="NCBI Taxonomy" id="759273"/>
    <lineage>
        <taxon>Eukaryota</taxon>
        <taxon>Fungi</taxon>
        <taxon>Dikarya</taxon>
        <taxon>Ascomycota</taxon>
        <taxon>Pezizomycotina</taxon>
        <taxon>Sordariomycetes</taxon>
        <taxon>Hypocreomycetidae</taxon>
        <taxon>Glomerellales</taxon>
        <taxon>Glomerellaceae</taxon>
        <taxon>Colletotrichum</taxon>
        <taxon>Colletotrichum destructivum species complex</taxon>
    </lineage>
</organism>
<dbReference type="Proteomes" id="UP000092177">
    <property type="component" value="Chromosome 4"/>
</dbReference>
<protein>
    <submittedName>
        <fullName evidence="1">Uncharacterized protein</fullName>
    </submittedName>
</protein>
<sequence length="128" mass="14072">MPTGTYVRSRSLDLPSCPTPAVPVWLLYPRDRTVLSRYQNFPVRLPIPAPRLTSATETSVFLEDVDAADATQNGHFKALEHRNLSSSSPGTDATSSPHCLDAALHSHRFSLRAVLSLDAALSFRHFLS</sequence>
<comment type="caution">
    <text evidence="1">The sequence shown here is derived from an EMBL/GenBank/DDBJ whole genome shotgun (WGS) entry which is preliminary data.</text>
</comment>
<gene>
    <name evidence="1" type="ORF">CH63R_06084</name>
</gene>
<proteinExistence type="predicted"/>
<dbReference type="VEuPathDB" id="FungiDB:CH63R_06084"/>